<dbReference type="InterPro" id="IPR004515">
    <property type="entry name" value="Phosphoheptose_Isoase"/>
</dbReference>
<dbReference type="InterPro" id="IPR001347">
    <property type="entry name" value="SIS_dom"/>
</dbReference>
<comment type="function">
    <text evidence="2 10">Catalyzes the isomerization of sedoheptulose 7-phosphate in D-glycero-D-manno-heptose 7-phosphate.</text>
</comment>
<reference evidence="12 13" key="1">
    <citation type="submission" date="2018-06" db="EMBL/GenBank/DDBJ databases">
        <authorList>
            <consortium name="Pathogen Informatics"/>
            <person name="Doyle S."/>
        </authorList>
    </citation>
    <scope>NUCLEOTIDE SEQUENCE [LARGE SCALE GENOMIC DNA]</scope>
    <source>
        <strain evidence="12 13">NCTC13093</strain>
    </source>
</reference>
<evidence type="ECO:0000256" key="1">
    <source>
        <dbReference type="ARBA" id="ARBA00000348"/>
    </source>
</evidence>
<evidence type="ECO:0000313" key="12">
    <source>
        <dbReference type="EMBL" id="SPT69458.1"/>
    </source>
</evidence>
<keyword evidence="6 10" id="KW-0479">Metal-binding</keyword>
<dbReference type="GO" id="GO:0097367">
    <property type="term" value="F:carbohydrate derivative binding"/>
    <property type="evidence" value="ECO:0007669"/>
    <property type="project" value="InterPro"/>
</dbReference>
<evidence type="ECO:0000256" key="3">
    <source>
        <dbReference type="ARBA" id="ARBA00004496"/>
    </source>
</evidence>
<dbReference type="AlphaFoldDB" id="A0A2X0VJ02"/>
<dbReference type="InterPro" id="IPR046348">
    <property type="entry name" value="SIS_dom_sf"/>
</dbReference>
<evidence type="ECO:0000256" key="10">
    <source>
        <dbReference type="HAMAP-Rule" id="MF_00067"/>
    </source>
</evidence>
<evidence type="ECO:0000259" key="11">
    <source>
        <dbReference type="PROSITE" id="PS51464"/>
    </source>
</evidence>
<dbReference type="HAMAP" id="MF_00067">
    <property type="entry name" value="GmhA"/>
    <property type="match status" value="1"/>
</dbReference>
<dbReference type="NCBIfam" id="TIGR00441">
    <property type="entry name" value="gmhA"/>
    <property type="match status" value="1"/>
</dbReference>
<protein>
    <recommendedName>
        <fullName evidence="10">Phosphoheptose isomerase</fullName>
        <ecNumber evidence="10">5.3.1.28</ecNumber>
    </recommendedName>
    <alternativeName>
        <fullName evidence="10">Sedoheptulose 7-phosphate isomerase</fullName>
    </alternativeName>
</protein>
<sequence>MLTFNVLDDLKESLLVLENFINKADTRDKIEQAIEMMSSSIKNGGKVISAGNGGSMCDAQHFAEELTGRYRDDRPSYAAIAICDPSHITCVGNDYGFDYIFSRFIEGMGSAGDIFLGISTSGNSKNIIEGCRAAKEKGMKSIVLLGKSGGALKDMCDLPIIVEHNGYADRIQEVHTMIIHIMIRGIEQYLSPACRNNKS</sequence>
<evidence type="ECO:0000256" key="2">
    <source>
        <dbReference type="ARBA" id="ARBA00003172"/>
    </source>
</evidence>
<dbReference type="EC" id="5.3.1.28" evidence="10"/>
<keyword evidence="7 10" id="KW-0862">Zinc</keyword>
<dbReference type="SUPFAM" id="SSF53697">
    <property type="entry name" value="SIS domain"/>
    <property type="match status" value="1"/>
</dbReference>
<dbReference type="PANTHER" id="PTHR30390:SF7">
    <property type="entry name" value="PHOSPHOHEPTOSE ISOMERASE"/>
    <property type="match status" value="1"/>
</dbReference>
<keyword evidence="13" id="KW-1185">Reference proteome</keyword>
<keyword evidence="8 10" id="KW-0413">Isomerase</keyword>
<feature type="binding site" evidence="10">
    <location>
        <position position="65"/>
    </location>
    <ligand>
        <name>substrate</name>
    </ligand>
</feature>
<organism evidence="12 13">
    <name type="scientific">Anaerobiospirillum thomasii</name>
    <dbReference type="NCBI Taxonomy" id="179995"/>
    <lineage>
        <taxon>Bacteria</taxon>
        <taxon>Pseudomonadati</taxon>
        <taxon>Pseudomonadota</taxon>
        <taxon>Gammaproteobacteria</taxon>
        <taxon>Aeromonadales</taxon>
        <taxon>Succinivibrionaceae</taxon>
        <taxon>Anaerobiospirillum</taxon>
    </lineage>
</organism>
<evidence type="ECO:0000256" key="8">
    <source>
        <dbReference type="ARBA" id="ARBA00023235"/>
    </source>
</evidence>
<name>A0A2X0VJ02_9GAMM</name>
<dbReference type="RefSeq" id="WP_113743630.1">
    <property type="nucleotide sequence ID" value="NZ_UAPU01000007.1"/>
</dbReference>
<dbReference type="EMBL" id="UAPV01000001">
    <property type="protein sequence ID" value="SPT69458.1"/>
    <property type="molecule type" value="Genomic_DNA"/>
</dbReference>
<evidence type="ECO:0000256" key="6">
    <source>
        <dbReference type="ARBA" id="ARBA00022723"/>
    </source>
</evidence>
<comment type="similarity">
    <text evidence="4 10">Belongs to the SIS family. GmhA subfamily.</text>
</comment>
<evidence type="ECO:0000256" key="5">
    <source>
        <dbReference type="ARBA" id="ARBA00022490"/>
    </source>
</evidence>
<comment type="subcellular location">
    <subcellularLocation>
        <location evidence="3 10">Cytoplasm</location>
    </subcellularLocation>
</comment>
<feature type="binding site" evidence="10">
    <location>
        <position position="172"/>
    </location>
    <ligand>
        <name>Zn(2+)</name>
        <dbReference type="ChEBI" id="CHEBI:29105"/>
    </ligand>
</feature>
<comment type="pathway">
    <text evidence="10">Carbohydrate biosynthesis; D-glycero-D-manno-heptose 7-phosphate biosynthesis; D-glycero-alpha-D-manno-heptose 7-phosphate and D-glycero-beta-D-manno-heptose 7-phosphate from sedoheptulose 7-phosphate: step 1/1.</text>
</comment>
<dbReference type="CDD" id="cd05006">
    <property type="entry name" value="SIS_GmhA"/>
    <property type="match status" value="1"/>
</dbReference>
<feature type="binding site" evidence="10">
    <location>
        <position position="61"/>
    </location>
    <ligand>
        <name>Zn(2+)</name>
        <dbReference type="ChEBI" id="CHEBI:29105"/>
    </ligand>
</feature>
<evidence type="ECO:0000256" key="7">
    <source>
        <dbReference type="ARBA" id="ARBA00022833"/>
    </source>
</evidence>
<dbReference type="GO" id="GO:0005975">
    <property type="term" value="P:carbohydrate metabolic process"/>
    <property type="evidence" value="ECO:0007669"/>
    <property type="project" value="UniProtKB-UniRule"/>
</dbReference>
<proteinExistence type="inferred from homology"/>
<dbReference type="GO" id="GO:0008270">
    <property type="term" value="F:zinc ion binding"/>
    <property type="evidence" value="ECO:0007669"/>
    <property type="project" value="UniProtKB-UniRule"/>
</dbReference>
<comment type="subunit">
    <text evidence="10">Homotetramer.</text>
</comment>
<comment type="catalytic activity">
    <reaction evidence="1 10">
        <text>2 D-sedoheptulose 7-phosphate = D-glycero-alpha-D-manno-heptose 7-phosphate + D-glycero-beta-D-manno-heptose 7-phosphate</text>
        <dbReference type="Rhea" id="RHEA:27489"/>
        <dbReference type="ChEBI" id="CHEBI:57483"/>
        <dbReference type="ChEBI" id="CHEBI:60203"/>
        <dbReference type="ChEBI" id="CHEBI:60204"/>
        <dbReference type="EC" id="5.3.1.28"/>
    </reaction>
</comment>
<accession>A0A2X0VJ02</accession>
<keyword evidence="9 10" id="KW-0119">Carbohydrate metabolism</keyword>
<dbReference type="OrthoDB" id="9810929at2"/>
<evidence type="ECO:0000256" key="9">
    <source>
        <dbReference type="ARBA" id="ARBA00023277"/>
    </source>
</evidence>
<dbReference type="Pfam" id="PF13580">
    <property type="entry name" value="SIS_2"/>
    <property type="match status" value="1"/>
</dbReference>
<dbReference type="Gene3D" id="3.40.50.10490">
    <property type="entry name" value="Glucose-6-phosphate isomerase like protein, domain 1"/>
    <property type="match status" value="1"/>
</dbReference>
<dbReference type="PROSITE" id="PS51464">
    <property type="entry name" value="SIS"/>
    <property type="match status" value="1"/>
</dbReference>
<feature type="binding site" evidence="10">
    <location>
        <begin position="119"/>
        <end position="121"/>
    </location>
    <ligand>
        <name>substrate</name>
    </ligand>
</feature>
<feature type="binding site" evidence="10">
    <location>
        <begin position="93"/>
        <end position="94"/>
    </location>
    <ligand>
        <name>substrate</name>
    </ligand>
</feature>
<evidence type="ECO:0000256" key="4">
    <source>
        <dbReference type="ARBA" id="ARBA00009894"/>
    </source>
</evidence>
<comment type="cofactor">
    <cofactor evidence="10">
        <name>Zn(2+)</name>
        <dbReference type="ChEBI" id="CHEBI:29105"/>
    </cofactor>
    <text evidence="10">Binds 1 zinc ion per subunit.</text>
</comment>
<dbReference type="Proteomes" id="UP000250086">
    <property type="component" value="Unassembled WGS sequence"/>
</dbReference>
<feature type="domain" description="SIS" evidence="11">
    <location>
        <begin position="37"/>
        <end position="192"/>
    </location>
</feature>
<evidence type="ECO:0000313" key="13">
    <source>
        <dbReference type="Proteomes" id="UP000250086"/>
    </source>
</evidence>
<feature type="binding site" evidence="10">
    <location>
        <position position="65"/>
    </location>
    <ligand>
        <name>Zn(2+)</name>
        <dbReference type="ChEBI" id="CHEBI:29105"/>
    </ligand>
</feature>
<dbReference type="GO" id="GO:0008968">
    <property type="term" value="F:D-sedoheptulose 7-phosphate isomerase activity"/>
    <property type="evidence" value="ECO:0007669"/>
    <property type="project" value="UniProtKB-UniRule"/>
</dbReference>
<dbReference type="UniPathway" id="UPA00041">
    <property type="reaction ID" value="UER00436"/>
</dbReference>
<dbReference type="InterPro" id="IPR050099">
    <property type="entry name" value="SIS_GmhA/DiaA_subfam"/>
</dbReference>
<comment type="miscellaneous">
    <text evidence="10">The reaction produces a racemic mixture of D-glycero-alpha-D-manno-heptose 7-phosphate and D-glycero-beta-D-manno-heptose 7-phosphate.</text>
</comment>
<dbReference type="PANTHER" id="PTHR30390">
    <property type="entry name" value="SEDOHEPTULOSE 7-PHOSPHATE ISOMERASE / DNAA INITIATOR-ASSOCIATING FACTOR FOR REPLICATION INITIATION"/>
    <property type="match status" value="1"/>
</dbReference>
<dbReference type="GO" id="GO:0005737">
    <property type="term" value="C:cytoplasm"/>
    <property type="evidence" value="ECO:0007669"/>
    <property type="project" value="UniProtKB-SubCell"/>
</dbReference>
<keyword evidence="5 10" id="KW-0963">Cytoplasm</keyword>
<dbReference type="GO" id="GO:2001061">
    <property type="term" value="P:D-glycero-D-manno-heptose 7-phosphate biosynthetic process"/>
    <property type="evidence" value="ECO:0007669"/>
    <property type="project" value="UniProtKB-UniPathway"/>
</dbReference>
<feature type="binding site" evidence="10">
    <location>
        <position position="180"/>
    </location>
    <ligand>
        <name>Zn(2+)</name>
        <dbReference type="ChEBI" id="CHEBI:29105"/>
    </ligand>
</feature>
<gene>
    <name evidence="10 12" type="primary">gmhA</name>
    <name evidence="12" type="ORF">NCTC13093_00835</name>
</gene>
<feature type="binding site" evidence="10">
    <location>
        <position position="124"/>
    </location>
    <ligand>
        <name>substrate</name>
    </ligand>
</feature>
<dbReference type="InterPro" id="IPR035461">
    <property type="entry name" value="GmhA/DiaA"/>
</dbReference>
<feature type="binding site" evidence="10">
    <location>
        <position position="172"/>
    </location>
    <ligand>
        <name>substrate</name>
    </ligand>
</feature>
<feature type="binding site" evidence="10">
    <location>
        <begin position="52"/>
        <end position="54"/>
    </location>
    <ligand>
        <name>substrate</name>
    </ligand>
</feature>